<protein>
    <submittedName>
        <fullName evidence="2">Class I SAM-dependent methyltransferase</fullName>
    </submittedName>
</protein>
<dbReference type="PANTHER" id="PTHR34203">
    <property type="entry name" value="METHYLTRANSFERASE, FKBM FAMILY PROTEIN"/>
    <property type="match status" value="1"/>
</dbReference>
<keyword evidence="2" id="KW-0808">Transferase</keyword>
<dbReference type="Gene3D" id="3.40.50.150">
    <property type="entry name" value="Vaccinia Virus protein VP39"/>
    <property type="match status" value="2"/>
</dbReference>
<dbReference type="GO" id="GO:0008168">
    <property type="term" value="F:methyltransferase activity"/>
    <property type="evidence" value="ECO:0007669"/>
    <property type="project" value="UniProtKB-KW"/>
</dbReference>
<dbReference type="OrthoDB" id="7348357at2"/>
<dbReference type="Proteomes" id="UP000295096">
    <property type="component" value="Unassembled WGS sequence"/>
</dbReference>
<dbReference type="InterPro" id="IPR052514">
    <property type="entry name" value="SAM-dependent_MTase"/>
</dbReference>
<accession>A0A4R5QCL8</accession>
<dbReference type="PANTHER" id="PTHR34203:SF15">
    <property type="entry name" value="SLL1173 PROTEIN"/>
    <property type="match status" value="1"/>
</dbReference>
<evidence type="ECO:0000313" key="3">
    <source>
        <dbReference type="Proteomes" id="UP000295096"/>
    </source>
</evidence>
<dbReference type="GO" id="GO:0032259">
    <property type="term" value="P:methylation"/>
    <property type="evidence" value="ECO:0007669"/>
    <property type="project" value="UniProtKB-KW"/>
</dbReference>
<keyword evidence="2" id="KW-0489">Methyltransferase</keyword>
<dbReference type="InterPro" id="IPR029063">
    <property type="entry name" value="SAM-dependent_MTases_sf"/>
</dbReference>
<keyword evidence="3" id="KW-1185">Reference proteome</keyword>
<dbReference type="InterPro" id="IPR006342">
    <property type="entry name" value="FkbM_mtfrase"/>
</dbReference>
<name>A0A4R5QCL8_9PROT</name>
<reference evidence="2 3" key="1">
    <citation type="journal article" date="2016" name="J. Microbiol.">
        <title>Dankookia rubra gen. nov., sp. nov., an alphaproteobacterium isolated from sediment of a shallow stream.</title>
        <authorList>
            <person name="Kim W.H."/>
            <person name="Kim D.H."/>
            <person name="Kang K."/>
            <person name="Ahn T.Y."/>
        </authorList>
    </citation>
    <scope>NUCLEOTIDE SEQUENCE [LARGE SCALE GENOMIC DNA]</scope>
    <source>
        <strain evidence="2 3">JCM30602</strain>
    </source>
</reference>
<feature type="domain" description="Methyltransferase FkbM" evidence="1">
    <location>
        <begin position="38"/>
        <end position="204"/>
    </location>
</feature>
<gene>
    <name evidence="2" type="ORF">E2C06_19785</name>
</gene>
<dbReference type="Pfam" id="PF05050">
    <property type="entry name" value="Methyltransf_21"/>
    <property type="match status" value="1"/>
</dbReference>
<dbReference type="NCBIfam" id="TIGR01444">
    <property type="entry name" value="fkbM_fam"/>
    <property type="match status" value="1"/>
</dbReference>
<organism evidence="2 3">
    <name type="scientific">Dankookia rubra</name>
    <dbReference type="NCBI Taxonomy" id="1442381"/>
    <lineage>
        <taxon>Bacteria</taxon>
        <taxon>Pseudomonadati</taxon>
        <taxon>Pseudomonadota</taxon>
        <taxon>Alphaproteobacteria</taxon>
        <taxon>Acetobacterales</taxon>
        <taxon>Roseomonadaceae</taxon>
        <taxon>Dankookia</taxon>
    </lineage>
</organism>
<comment type="caution">
    <text evidence="2">The sequence shown here is derived from an EMBL/GenBank/DDBJ whole genome shotgun (WGS) entry which is preliminary data.</text>
</comment>
<evidence type="ECO:0000259" key="1">
    <source>
        <dbReference type="Pfam" id="PF05050"/>
    </source>
</evidence>
<proteinExistence type="predicted"/>
<dbReference type="AlphaFoldDB" id="A0A4R5QCL8"/>
<evidence type="ECO:0000313" key="2">
    <source>
        <dbReference type="EMBL" id="TDH60864.1"/>
    </source>
</evidence>
<dbReference type="SUPFAM" id="SSF53335">
    <property type="entry name" value="S-adenosyl-L-methionine-dependent methyltransferases"/>
    <property type="match status" value="2"/>
</dbReference>
<dbReference type="RefSeq" id="WP_133290342.1">
    <property type="nucleotide sequence ID" value="NZ_SMSJ01000030.1"/>
</dbReference>
<sequence length="483" mass="52998">MDQISPDPAALLGNADAYEDIILRLGRSLLQPGDLAIDGGAGRGRNSLAMAAAVGAEGRVLACEPIGWLAERLERDAGLRQLPQLAVHAAALADTAGEREFHWVRNADAYSGLQPRAYPVVPDTALIQVACTTIDSLLANETRRWRFAKLDLQGGELPAMQGAAAAIAAHRPVIVFQNARAASAAAYGYDATAFFRFFAGLGYRVLDLFGRPFGRADWDGQDVPWYFMAVAAGSSAELLLRNALDPILAEVARRVTDPGIDDLEPWLVQQPPDEYLETHRRRYLETWKRAAPALMPAREVVELGGASVIGRFLEQRRGVELRLIQSDLRYPYAALDGSTDAILSLEVLEHLNEAHQPTSAIEEIALFQQSGAACMFRESFRMLRPGGCLLVTTPNVTSLDSIGNLLRKRHAFNYPPHVREYAPADVVALAEAAGFVAEVVETFRAWNSMPDIDCAALADALRALDFDMTDRENDAYFLFRRPR</sequence>
<dbReference type="EMBL" id="SMSJ01000030">
    <property type="protein sequence ID" value="TDH60864.1"/>
    <property type="molecule type" value="Genomic_DNA"/>
</dbReference>